<gene>
    <name evidence="14" type="primary">LOC108737420</name>
</gene>
<dbReference type="InParanoid" id="A0A1W4X021"/>
<dbReference type="PANTHER" id="PTHR46131:SF1">
    <property type="entry name" value="SD08549P"/>
    <property type="match status" value="1"/>
</dbReference>
<comment type="subcellular location">
    <subcellularLocation>
        <location evidence="1">Mitochondrion inner membrane</location>
        <topology evidence="1">Multi-pass membrane protein</topology>
    </subcellularLocation>
</comment>
<keyword evidence="9 10" id="KW-0472">Membrane</keyword>
<sequence>MLKMSTTKTIPPPGSTIFGWKEFVCGWGAAFINITITYPVNKIIFRQMLHGMKASSAFLQLQNEGIEFLYRGMLPPLCQKTFSVSIMFGVYEETRKPLVNYGTNPYLAKSIAAILAGTAEAILMPFERIQTLLADSAYHHHFRNTFHAFKVVGLEYGVKEYYRGLVPILLRNGPSNVLFFVIREELHERFHDDKRLPRSVINFLSGAAIGIILSALFYPLNVAKITMQSQLGGEFHGLIHAMKHMYQMRGGKIRYLYYGLHTNVMRACLSWGIINSAYETLKKILFNVDF</sequence>
<dbReference type="Proteomes" id="UP000192223">
    <property type="component" value="Unplaced"/>
</dbReference>
<keyword evidence="5" id="KW-0677">Repeat</keyword>
<accession>A0A1W4X021</accession>
<evidence type="ECO:0000256" key="9">
    <source>
        <dbReference type="ARBA" id="ARBA00023136"/>
    </source>
</evidence>
<evidence type="ECO:0000256" key="3">
    <source>
        <dbReference type="ARBA" id="ARBA00022448"/>
    </source>
</evidence>
<proteinExistence type="inferred from homology"/>
<evidence type="ECO:0000256" key="11">
    <source>
        <dbReference type="RuleBase" id="RU000488"/>
    </source>
</evidence>
<evidence type="ECO:0000256" key="4">
    <source>
        <dbReference type="ARBA" id="ARBA00022692"/>
    </source>
</evidence>
<dbReference type="RefSeq" id="XP_018325753.2">
    <property type="nucleotide sequence ID" value="XM_018470251.2"/>
</dbReference>
<keyword evidence="13" id="KW-1185">Reference proteome</keyword>
<organism evidence="13 14">
    <name type="scientific">Agrilus planipennis</name>
    <name type="common">Emerald ash borer</name>
    <name type="synonym">Agrilus marcopoli</name>
    <dbReference type="NCBI Taxonomy" id="224129"/>
    <lineage>
        <taxon>Eukaryota</taxon>
        <taxon>Metazoa</taxon>
        <taxon>Ecdysozoa</taxon>
        <taxon>Arthropoda</taxon>
        <taxon>Hexapoda</taxon>
        <taxon>Insecta</taxon>
        <taxon>Pterygota</taxon>
        <taxon>Neoptera</taxon>
        <taxon>Endopterygota</taxon>
        <taxon>Coleoptera</taxon>
        <taxon>Polyphaga</taxon>
        <taxon>Elateriformia</taxon>
        <taxon>Buprestoidea</taxon>
        <taxon>Buprestidae</taxon>
        <taxon>Agrilinae</taxon>
        <taxon>Agrilus</taxon>
    </lineage>
</organism>
<dbReference type="InterPro" id="IPR052465">
    <property type="entry name" value="Mito_NAD+_Carrier"/>
</dbReference>
<dbReference type="GO" id="GO:0005743">
    <property type="term" value="C:mitochondrial inner membrane"/>
    <property type="evidence" value="ECO:0007669"/>
    <property type="project" value="UniProtKB-SubCell"/>
</dbReference>
<feature type="repeat" description="Solcar" evidence="10">
    <location>
        <begin position="197"/>
        <end position="284"/>
    </location>
</feature>
<dbReference type="Pfam" id="PF00153">
    <property type="entry name" value="Mito_carr"/>
    <property type="match status" value="3"/>
</dbReference>
<keyword evidence="4 10" id="KW-0812">Transmembrane</keyword>
<dbReference type="KEGG" id="apln:108737420"/>
<name>A0A1W4X021_AGRPL</name>
<keyword evidence="7 12" id="KW-1133">Transmembrane helix</keyword>
<evidence type="ECO:0000313" key="14">
    <source>
        <dbReference type="RefSeq" id="XP_018325753.2"/>
    </source>
</evidence>
<dbReference type="PANTHER" id="PTHR46131">
    <property type="entry name" value="SD08549P"/>
    <property type="match status" value="1"/>
</dbReference>
<dbReference type="OrthoDB" id="2139348at2759"/>
<evidence type="ECO:0000256" key="8">
    <source>
        <dbReference type="ARBA" id="ARBA00023128"/>
    </source>
</evidence>
<dbReference type="PROSITE" id="PS50920">
    <property type="entry name" value="SOLCAR"/>
    <property type="match status" value="3"/>
</dbReference>
<dbReference type="GO" id="GO:0051724">
    <property type="term" value="F:NAD transmembrane transporter activity"/>
    <property type="evidence" value="ECO:0007669"/>
    <property type="project" value="TreeGrafter"/>
</dbReference>
<evidence type="ECO:0000256" key="2">
    <source>
        <dbReference type="ARBA" id="ARBA00006375"/>
    </source>
</evidence>
<dbReference type="AlphaFoldDB" id="A0A1W4X021"/>
<evidence type="ECO:0000256" key="12">
    <source>
        <dbReference type="SAM" id="Phobius"/>
    </source>
</evidence>
<evidence type="ECO:0000256" key="1">
    <source>
        <dbReference type="ARBA" id="ARBA00004448"/>
    </source>
</evidence>
<protein>
    <submittedName>
        <fullName evidence="14">Solute carrier family 25 member 51</fullName>
    </submittedName>
</protein>
<evidence type="ECO:0000256" key="6">
    <source>
        <dbReference type="ARBA" id="ARBA00022792"/>
    </source>
</evidence>
<feature type="repeat" description="Solcar" evidence="10">
    <location>
        <begin position="17"/>
        <end position="97"/>
    </location>
</feature>
<comment type="similarity">
    <text evidence="2 11">Belongs to the mitochondrial carrier (TC 2.A.29) family.</text>
</comment>
<dbReference type="GeneID" id="108737420"/>
<dbReference type="InterPro" id="IPR023395">
    <property type="entry name" value="MCP_dom_sf"/>
</dbReference>
<evidence type="ECO:0000256" key="10">
    <source>
        <dbReference type="PROSITE-ProRule" id="PRU00282"/>
    </source>
</evidence>
<dbReference type="Gene3D" id="1.50.40.10">
    <property type="entry name" value="Mitochondrial carrier domain"/>
    <property type="match status" value="1"/>
</dbReference>
<keyword evidence="6" id="KW-0999">Mitochondrion inner membrane</keyword>
<reference evidence="14" key="1">
    <citation type="submission" date="2025-08" db="UniProtKB">
        <authorList>
            <consortium name="RefSeq"/>
        </authorList>
    </citation>
    <scope>IDENTIFICATION</scope>
    <source>
        <tissue evidence="14">Entire body</tissue>
    </source>
</reference>
<keyword evidence="8" id="KW-0496">Mitochondrion</keyword>
<keyword evidence="3 11" id="KW-0813">Transport</keyword>
<evidence type="ECO:0000256" key="5">
    <source>
        <dbReference type="ARBA" id="ARBA00022737"/>
    </source>
</evidence>
<evidence type="ECO:0000313" key="13">
    <source>
        <dbReference type="Proteomes" id="UP000192223"/>
    </source>
</evidence>
<feature type="transmembrane region" description="Helical" evidence="12">
    <location>
        <begin position="199"/>
        <end position="220"/>
    </location>
</feature>
<dbReference type="SUPFAM" id="SSF103506">
    <property type="entry name" value="Mitochondrial carrier"/>
    <property type="match status" value="1"/>
</dbReference>
<evidence type="ECO:0000256" key="7">
    <source>
        <dbReference type="ARBA" id="ARBA00022989"/>
    </source>
</evidence>
<dbReference type="InterPro" id="IPR018108">
    <property type="entry name" value="MCP_transmembrane"/>
</dbReference>
<dbReference type="FunCoup" id="A0A1W4X021">
    <property type="interactions" value="1349"/>
</dbReference>
<feature type="repeat" description="Solcar" evidence="10">
    <location>
        <begin position="104"/>
        <end position="189"/>
    </location>
</feature>